<dbReference type="PROSITE" id="PS51387">
    <property type="entry name" value="FAD_PCMH"/>
    <property type="match status" value="1"/>
</dbReference>
<comment type="function">
    <text evidence="2 17">Cell wall formation.</text>
</comment>
<dbReference type="SUPFAM" id="SSF56176">
    <property type="entry name" value="FAD-binding/transporter-associated domain-like"/>
    <property type="match status" value="1"/>
</dbReference>
<gene>
    <name evidence="17" type="primary">murB</name>
    <name evidence="19" type="ORF">LX16_4176</name>
</gene>
<keyword evidence="12 17" id="KW-0573">Peptidoglycan synthesis</keyword>
<dbReference type="EMBL" id="VLLL01000007">
    <property type="protein sequence ID" value="TWJ10753.1"/>
    <property type="molecule type" value="Genomic_DNA"/>
</dbReference>
<dbReference type="InterPro" id="IPR016169">
    <property type="entry name" value="FAD-bd_PCMH_sub2"/>
</dbReference>
<evidence type="ECO:0000256" key="8">
    <source>
        <dbReference type="ARBA" id="ARBA00022630"/>
    </source>
</evidence>
<dbReference type="GO" id="GO:0009252">
    <property type="term" value="P:peptidoglycan biosynthetic process"/>
    <property type="evidence" value="ECO:0007669"/>
    <property type="project" value="UniProtKB-UniRule"/>
</dbReference>
<dbReference type="Proteomes" id="UP000321617">
    <property type="component" value="Unassembled WGS sequence"/>
</dbReference>
<sequence>MSETNRGRLADHTTLRLGGPTDSLVEATDRDRIVAAVTGADAVGEPVLLVAGGSNLVVSDEGFRGVTVLLRSRGVTVTDDADHVEVTVAAGENWDALVARSCAEGWSGLEFLSGIPGSAGATPIQNVGAYGQEISSVFRHTDVLDRHSGEIRRFTGPECHFGYRDSVFKHARDRYVVLEVTYRLAKSPLSQPIRYPETAAALDVAVGETVPLAVARQTVLTLRRGKGMVLDPSDPDTYSAGSFFINPVVDTARFDAVAAAATTTPPHWRVDGGVKLSAAWLIGQAGFRRGYGHDGVAISGKHLLALTNRGEGSSKALLSLAREIRDRVEERFGVRLRPEPTMVGIDW</sequence>
<keyword evidence="10 17" id="KW-0521">NADP</keyword>
<dbReference type="PANTHER" id="PTHR21071">
    <property type="entry name" value="UDP-N-ACETYLENOLPYRUVOYLGLUCOSAMINE REDUCTASE"/>
    <property type="match status" value="1"/>
</dbReference>
<proteinExistence type="inferred from homology"/>
<protein>
    <recommendedName>
        <fullName evidence="17">UDP-N-acetylenolpyruvoylglucosamine reductase</fullName>
        <ecNumber evidence="17">1.3.1.98</ecNumber>
    </recommendedName>
    <alternativeName>
        <fullName evidence="17">UDP-N-acetylmuramate dehydrogenase</fullName>
    </alternativeName>
</protein>
<dbReference type="SUPFAM" id="SSF56194">
    <property type="entry name" value="Uridine diphospho-N-Acetylenolpyruvylglucosamine reductase, MurB, C-terminal domain"/>
    <property type="match status" value="1"/>
</dbReference>
<dbReference type="GO" id="GO:0051301">
    <property type="term" value="P:cell division"/>
    <property type="evidence" value="ECO:0007669"/>
    <property type="project" value="UniProtKB-KW"/>
</dbReference>
<comment type="subcellular location">
    <subcellularLocation>
        <location evidence="3 17">Cytoplasm</location>
    </subcellularLocation>
</comment>
<name>A0A562UYS0_9ACTN</name>
<evidence type="ECO:0000256" key="15">
    <source>
        <dbReference type="ARBA" id="ARBA00023316"/>
    </source>
</evidence>
<dbReference type="UniPathway" id="UPA00219"/>
<dbReference type="Gene3D" id="3.30.465.10">
    <property type="match status" value="1"/>
</dbReference>
<dbReference type="GO" id="GO:0008762">
    <property type="term" value="F:UDP-N-acetylmuramate dehydrogenase activity"/>
    <property type="evidence" value="ECO:0007669"/>
    <property type="project" value="UniProtKB-UniRule"/>
</dbReference>
<dbReference type="GO" id="GO:0071555">
    <property type="term" value="P:cell wall organization"/>
    <property type="evidence" value="ECO:0007669"/>
    <property type="project" value="UniProtKB-KW"/>
</dbReference>
<evidence type="ECO:0000256" key="10">
    <source>
        <dbReference type="ARBA" id="ARBA00022857"/>
    </source>
</evidence>
<accession>A0A562UYS0</accession>
<keyword evidence="14 17" id="KW-0131">Cell cycle</keyword>
<dbReference type="AlphaFoldDB" id="A0A562UYS0"/>
<dbReference type="GO" id="GO:0071949">
    <property type="term" value="F:FAD binding"/>
    <property type="evidence" value="ECO:0007669"/>
    <property type="project" value="InterPro"/>
</dbReference>
<dbReference type="InterPro" id="IPR016166">
    <property type="entry name" value="FAD-bd_PCMH"/>
</dbReference>
<keyword evidence="11 17" id="KW-0133">Cell shape</keyword>
<dbReference type="Pfam" id="PF01565">
    <property type="entry name" value="FAD_binding_4"/>
    <property type="match status" value="1"/>
</dbReference>
<dbReference type="Pfam" id="PF02873">
    <property type="entry name" value="MurB_C"/>
    <property type="match status" value="1"/>
</dbReference>
<organism evidence="19 20">
    <name type="scientific">Stackebrandtia albiflava</name>
    <dbReference type="NCBI Taxonomy" id="406432"/>
    <lineage>
        <taxon>Bacteria</taxon>
        <taxon>Bacillati</taxon>
        <taxon>Actinomycetota</taxon>
        <taxon>Actinomycetes</taxon>
        <taxon>Glycomycetales</taxon>
        <taxon>Glycomycetaceae</taxon>
        <taxon>Stackebrandtia</taxon>
    </lineage>
</organism>
<dbReference type="InterPro" id="IPR011601">
    <property type="entry name" value="MurB_C"/>
</dbReference>
<dbReference type="Gene3D" id="3.30.43.10">
    <property type="entry name" value="Uridine Diphospho-n-acetylenolpyruvylglucosamine Reductase, domain 2"/>
    <property type="match status" value="1"/>
</dbReference>
<dbReference type="InterPro" id="IPR036318">
    <property type="entry name" value="FAD-bd_PCMH-like_sf"/>
</dbReference>
<keyword evidence="7 17" id="KW-0132">Cell division</keyword>
<reference evidence="19 20" key="1">
    <citation type="journal article" date="2013" name="Stand. Genomic Sci.">
        <title>Genomic Encyclopedia of Type Strains, Phase I: The one thousand microbial genomes (KMG-I) project.</title>
        <authorList>
            <person name="Kyrpides N.C."/>
            <person name="Woyke T."/>
            <person name="Eisen J.A."/>
            <person name="Garrity G."/>
            <person name="Lilburn T.G."/>
            <person name="Beck B.J."/>
            <person name="Whitman W.B."/>
            <person name="Hugenholtz P."/>
            <person name="Klenk H.P."/>
        </authorList>
    </citation>
    <scope>NUCLEOTIDE SEQUENCE [LARGE SCALE GENOMIC DNA]</scope>
    <source>
        <strain evidence="19 20">DSM 45044</strain>
    </source>
</reference>
<feature type="active site" description="Proton donor" evidence="17">
    <location>
        <position position="242"/>
    </location>
</feature>
<dbReference type="HAMAP" id="MF_00037">
    <property type="entry name" value="MurB"/>
    <property type="match status" value="1"/>
</dbReference>
<comment type="cofactor">
    <cofactor evidence="1 17">
        <name>FAD</name>
        <dbReference type="ChEBI" id="CHEBI:57692"/>
    </cofactor>
</comment>
<dbReference type="EC" id="1.3.1.98" evidence="17"/>
<dbReference type="NCBIfam" id="NF010478">
    <property type="entry name" value="PRK13903.1"/>
    <property type="match status" value="1"/>
</dbReference>
<evidence type="ECO:0000256" key="1">
    <source>
        <dbReference type="ARBA" id="ARBA00001974"/>
    </source>
</evidence>
<dbReference type="NCBIfam" id="TIGR00179">
    <property type="entry name" value="murB"/>
    <property type="match status" value="1"/>
</dbReference>
<evidence type="ECO:0000256" key="7">
    <source>
        <dbReference type="ARBA" id="ARBA00022618"/>
    </source>
</evidence>
<comment type="similarity">
    <text evidence="5 17">Belongs to the MurB family.</text>
</comment>
<feature type="domain" description="FAD-binding PCMH-type" evidence="18">
    <location>
        <begin position="17"/>
        <end position="187"/>
    </location>
</feature>
<dbReference type="InterPro" id="IPR036635">
    <property type="entry name" value="MurB_C_sf"/>
</dbReference>
<evidence type="ECO:0000259" key="18">
    <source>
        <dbReference type="PROSITE" id="PS51387"/>
    </source>
</evidence>
<dbReference type="InterPro" id="IPR006094">
    <property type="entry name" value="Oxid_FAD_bind_N"/>
</dbReference>
<keyword evidence="6 17" id="KW-0963">Cytoplasm</keyword>
<keyword evidence="20" id="KW-1185">Reference proteome</keyword>
<keyword evidence="13 17" id="KW-0560">Oxidoreductase</keyword>
<comment type="catalytic activity">
    <reaction evidence="16 17">
        <text>UDP-N-acetyl-alpha-D-muramate + NADP(+) = UDP-N-acetyl-3-O-(1-carboxyvinyl)-alpha-D-glucosamine + NADPH + H(+)</text>
        <dbReference type="Rhea" id="RHEA:12248"/>
        <dbReference type="ChEBI" id="CHEBI:15378"/>
        <dbReference type="ChEBI" id="CHEBI:57783"/>
        <dbReference type="ChEBI" id="CHEBI:58349"/>
        <dbReference type="ChEBI" id="CHEBI:68483"/>
        <dbReference type="ChEBI" id="CHEBI:70757"/>
        <dbReference type="EC" id="1.3.1.98"/>
    </reaction>
</comment>
<dbReference type="InterPro" id="IPR016167">
    <property type="entry name" value="FAD-bd_PCMH_sub1"/>
</dbReference>
<dbReference type="Gene3D" id="3.90.78.10">
    <property type="entry name" value="UDP-N-acetylenolpyruvoylglucosamine reductase, C-terminal domain"/>
    <property type="match status" value="1"/>
</dbReference>
<evidence type="ECO:0000256" key="5">
    <source>
        <dbReference type="ARBA" id="ARBA00010485"/>
    </source>
</evidence>
<evidence type="ECO:0000256" key="16">
    <source>
        <dbReference type="ARBA" id="ARBA00048914"/>
    </source>
</evidence>
<feature type="active site" evidence="17">
    <location>
        <position position="164"/>
    </location>
</feature>
<evidence type="ECO:0000256" key="2">
    <source>
        <dbReference type="ARBA" id="ARBA00003921"/>
    </source>
</evidence>
<keyword evidence="15 17" id="KW-0961">Cell wall biogenesis/degradation</keyword>
<keyword evidence="9 17" id="KW-0274">FAD</keyword>
<evidence type="ECO:0000256" key="17">
    <source>
        <dbReference type="HAMAP-Rule" id="MF_00037"/>
    </source>
</evidence>
<comment type="caution">
    <text evidence="19">The sequence shown here is derived from an EMBL/GenBank/DDBJ whole genome shotgun (WGS) entry which is preliminary data.</text>
</comment>
<feature type="active site" evidence="17">
    <location>
        <position position="339"/>
    </location>
</feature>
<evidence type="ECO:0000313" key="20">
    <source>
        <dbReference type="Proteomes" id="UP000321617"/>
    </source>
</evidence>
<dbReference type="InterPro" id="IPR003170">
    <property type="entry name" value="MurB"/>
</dbReference>
<evidence type="ECO:0000256" key="3">
    <source>
        <dbReference type="ARBA" id="ARBA00004496"/>
    </source>
</evidence>
<dbReference type="GO" id="GO:0005829">
    <property type="term" value="C:cytosol"/>
    <property type="evidence" value="ECO:0007669"/>
    <property type="project" value="TreeGrafter"/>
</dbReference>
<evidence type="ECO:0000256" key="4">
    <source>
        <dbReference type="ARBA" id="ARBA00004752"/>
    </source>
</evidence>
<evidence type="ECO:0000256" key="12">
    <source>
        <dbReference type="ARBA" id="ARBA00022984"/>
    </source>
</evidence>
<keyword evidence="8 17" id="KW-0285">Flavoprotein</keyword>
<comment type="pathway">
    <text evidence="4 17">Cell wall biogenesis; peptidoglycan biosynthesis.</text>
</comment>
<evidence type="ECO:0000256" key="14">
    <source>
        <dbReference type="ARBA" id="ARBA00023306"/>
    </source>
</evidence>
<evidence type="ECO:0000256" key="6">
    <source>
        <dbReference type="ARBA" id="ARBA00022490"/>
    </source>
</evidence>
<evidence type="ECO:0000256" key="13">
    <source>
        <dbReference type="ARBA" id="ARBA00023002"/>
    </source>
</evidence>
<evidence type="ECO:0000256" key="11">
    <source>
        <dbReference type="ARBA" id="ARBA00022960"/>
    </source>
</evidence>
<evidence type="ECO:0000256" key="9">
    <source>
        <dbReference type="ARBA" id="ARBA00022827"/>
    </source>
</evidence>
<dbReference type="PANTHER" id="PTHR21071:SF4">
    <property type="entry name" value="UDP-N-ACETYLENOLPYRUVOYLGLUCOSAMINE REDUCTASE"/>
    <property type="match status" value="1"/>
</dbReference>
<dbReference type="GO" id="GO:0008360">
    <property type="term" value="P:regulation of cell shape"/>
    <property type="evidence" value="ECO:0007669"/>
    <property type="project" value="UniProtKB-KW"/>
</dbReference>
<evidence type="ECO:0000313" key="19">
    <source>
        <dbReference type="EMBL" id="TWJ10753.1"/>
    </source>
</evidence>